<dbReference type="PROSITE" id="PS51354">
    <property type="entry name" value="GLUTAREDOXIN_2"/>
    <property type="match status" value="1"/>
</dbReference>
<reference evidence="1 2" key="1">
    <citation type="journal article" date="2015" name="BMC Genomics">
        <title>Transcriptome analysis of thermophilic methylotrophic Bacillus methanolicus MGA3 using RNA-sequencing provides detailed insights into its previously uncharted transcriptional landscape.</title>
        <authorList>
            <person name="Irla M."/>
            <person name="Neshat A."/>
            <person name="Brautaset T."/>
            <person name="Ruckert C."/>
            <person name="Kalinowski J."/>
            <person name="Wendisch V.F."/>
        </authorList>
    </citation>
    <scope>NUCLEOTIDE SEQUENCE [LARGE SCALE GENOMIC DNA]</scope>
    <source>
        <strain evidence="2">MGA3 / ATCC 53907</strain>
    </source>
</reference>
<dbReference type="SUPFAM" id="SSF52833">
    <property type="entry name" value="Thioredoxin-like"/>
    <property type="match status" value="1"/>
</dbReference>
<gene>
    <name evidence="1" type="ORF">BMMGA3_14670</name>
</gene>
<sequence length="83" mass="9711">MQKIIFYTRKKCPLCEKAKQVLQEIKSEYPFTLEEVDIDESDALTEKFGLMIPVVEIDGEVVQYGHVDKIVMIKRLQEKTTDF</sequence>
<dbReference type="OrthoDB" id="32865at2"/>
<protein>
    <submittedName>
        <fullName evidence="1">Uncharacterized protein</fullName>
    </submittedName>
</protein>
<dbReference type="eggNOG" id="COG0695">
    <property type="taxonomic scope" value="Bacteria"/>
</dbReference>
<dbReference type="InterPro" id="IPR052565">
    <property type="entry name" value="Glutaredoxin-like_YDR286C"/>
</dbReference>
<keyword evidence="2" id="KW-1185">Reference proteome</keyword>
<dbReference type="PANTHER" id="PTHR33558:SF1">
    <property type="entry name" value="GLUTAREDOXIN-LIKE PROTEIN C5ORF63 HOMOLOG"/>
    <property type="match status" value="1"/>
</dbReference>
<organism evidence="1 2">
    <name type="scientific">Bacillus methanolicus (strain MGA3 / ATCC 53907)</name>
    <dbReference type="NCBI Taxonomy" id="796606"/>
    <lineage>
        <taxon>Bacteria</taxon>
        <taxon>Bacillati</taxon>
        <taxon>Bacillota</taxon>
        <taxon>Bacilli</taxon>
        <taxon>Bacillales</taxon>
        <taxon>Bacillaceae</taxon>
        <taxon>Bacillus</taxon>
    </lineage>
</organism>
<proteinExistence type="predicted"/>
<evidence type="ECO:0000313" key="1">
    <source>
        <dbReference type="EMBL" id="AIE61292.1"/>
    </source>
</evidence>
<dbReference type="Proteomes" id="UP000027602">
    <property type="component" value="Chromosome"/>
</dbReference>
<dbReference type="InterPro" id="IPR036249">
    <property type="entry name" value="Thioredoxin-like_sf"/>
</dbReference>
<accession>I3DUA1</accession>
<dbReference type="STRING" id="796606.BMMGA3_14670"/>
<dbReference type="RefSeq" id="WP_003349420.1">
    <property type="nucleotide sequence ID" value="NZ_ADWW01000005.1"/>
</dbReference>
<dbReference type="PANTHER" id="PTHR33558">
    <property type="entry name" value="GLUTAREDOXIN-LIKE PROTEIN C5ORF63 HOMOLOG"/>
    <property type="match status" value="1"/>
</dbReference>
<dbReference type="Pfam" id="PF05768">
    <property type="entry name" value="Glrx-like"/>
    <property type="match status" value="1"/>
</dbReference>
<evidence type="ECO:0000313" key="2">
    <source>
        <dbReference type="Proteomes" id="UP000027602"/>
    </source>
</evidence>
<dbReference type="AlphaFoldDB" id="I3DUA1"/>
<dbReference type="Gene3D" id="3.40.30.10">
    <property type="entry name" value="Glutaredoxin"/>
    <property type="match status" value="1"/>
</dbReference>
<dbReference type="KEGG" id="bmet:BMMGA3_14670"/>
<dbReference type="InterPro" id="IPR008554">
    <property type="entry name" value="Glutaredoxin-like"/>
</dbReference>
<dbReference type="HOGENOM" id="CLU_125054_2_3_9"/>
<dbReference type="EMBL" id="CP007739">
    <property type="protein sequence ID" value="AIE61292.1"/>
    <property type="molecule type" value="Genomic_DNA"/>
</dbReference>
<name>I3DUA1_BACMM</name>